<dbReference type="GO" id="GO:0005886">
    <property type="term" value="C:plasma membrane"/>
    <property type="evidence" value="ECO:0007669"/>
    <property type="project" value="UniProtKB-SubCell"/>
</dbReference>
<evidence type="ECO:0000259" key="19">
    <source>
        <dbReference type="Pfam" id="PF13807"/>
    </source>
</evidence>
<keyword evidence="12 16" id="KW-1133">Transmembrane helix</keyword>
<keyword evidence="9" id="KW-0547">Nucleotide-binding</keyword>
<evidence type="ECO:0000256" key="3">
    <source>
        <dbReference type="ARBA" id="ARBA00008883"/>
    </source>
</evidence>
<organism evidence="20 21">
    <name type="scientific">Croceibacter atlanticus (strain ATCC BAA-628 / JCM 21780 / CIP 108009 / IAM 15332 / KCTC 12090 / HTCC2559)</name>
    <dbReference type="NCBI Taxonomy" id="216432"/>
    <lineage>
        <taxon>Bacteria</taxon>
        <taxon>Pseudomonadati</taxon>
        <taxon>Bacteroidota</taxon>
        <taxon>Flavobacteriia</taxon>
        <taxon>Flavobacteriales</taxon>
        <taxon>Flavobacteriaceae</taxon>
        <taxon>Croceibacter</taxon>
    </lineage>
</organism>
<evidence type="ECO:0000313" key="21">
    <source>
        <dbReference type="Proteomes" id="UP000002297"/>
    </source>
</evidence>
<dbReference type="EC" id="2.7.10.2" evidence="4"/>
<dbReference type="Proteomes" id="UP000002297">
    <property type="component" value="Chromosome"/>
</dbReference>
<dbReference type="KEGG" id="cat:CA2559_10723"/>
<dbReference type="SUPFAM" id="SSF52540">
    <property type="entry name" value="P-loop containing nucleoside triphosphate hydrolases"/>
    <property type="match status" value="1"/>
</dbReference>
<evidence type="ECO:0000256" key="2">
    <source>
        <dbReference type="ARBA" id="ARBA00007316"/>
    </source>
</evidence>
<sequence length="796" mass="90665">MNSTSNSPIFKEEDNNLREEIDKYLFQWKWFVLGVIITLTGAFLYLRYATPIYQSTATILVKDEKKGEASILEDLGSGTPGFSSVNVEDEIQILKSKNLMSGVVDDLNLTTQYLLEGNIKTVELYNSQPFDFTFIGQDSLGNQGYSRQLEVEPISNSKYKIKEVSTETSSEHSFGDVVNLGFGKFTIVPNKTNLSENNSWINKKYIVRLLPQFSAINKYQSALTVENTGRRSSVISLSMQSENSKKSEDILNNIIKQFNNDAIVDKNLVSENTFNFIAERLEIIQEELDSVETNKKEFQTENKITDIPSEAQLYVEDIREIQKSRVEVETQLELIKYIKDYLTDTNRSSDLLPANLGVTDSGIESSISEYNQLVIQRNNQLQTGTASNPIVINLNNQIDVIKSNILTSLNNKTKSLEVKRRDIINQQNNLDSKISSVPKNSLIFRDITRQQNIKENLFLYLLQKREETAISLAITAPSAKVIDDAYSSRSPIFPKKQIIYLAAFILGIIIPFLIIYVKNLLDNKIHNRADVEKETKLIPILGEVPKIDTKESETVGTNDRSILAEAFRILRTNLSYFVKSIKGEEKNIIFVTSTVKGEGKTFVAFNLALTLSTSDKKVLLIGSDIRNPQLHRYIDRPEQSKGLSEYLYDEKVTIESVTDSYKINKKDISIILSGRIPPNPAELLMRDRFKNLLEEVKDKYDYVVVDTAPTMLVTDTLLISQHADFTVYVTRAEYTDKRLLKFPVELYHEKKLRNMAFVVNNVSVSNYGYGNKYGYGYTYGAEKETFFTKLKSKLRF</sequence>
<dbReference type="Pfam" id="PF13614">
    <property type="entry name" value="AAA_31"/>
    <property type="match status" value="1"/>
</dbReference>
<dbReference type="InterPro" id="IPR025669">
    <property type="entry name" value="AAA_dom"/>
</dbReference>
<evidence type="ECO:0000259" key="17">
    <source>
        <dbReference type="Pfam" id="PF02706"/>
    </source>
</evidence>
<comment type="catalytic activity">
    <reaction evidence="15">
        <text>L-tyrosyl-[protein] + ATP = O-phospho-L-tyrosyl-[protein] + ADP + H(+)</text>
        <dbReference type="Rhea" id="RHEA:10596"/>
        <dbReference type="Rhea" id="RHEA-COMP:10136"/>
        <dbReference type="Rhea" id="RHEA-COMP:20101"/>
        <dbReference type="ChEBI" id="CHEBI:15378"/>
        <dbReference type="ChEBI" id="CHEBI:30616"/>
        <dbReference type="ChEBI" id="CHEBI:46858"/>
        <dbReference type="ChEBI" id="CHEBI:61978"/>
        <dbReference type="ChEBI" id="CHEBI:456216"/>
        <dbReference type="EC" id="2.7.10.2"/>
    </reaction>
</comment>
<dbReference type="NCBIfam" id="TIGR01007">
    <property type="entry name" value="eps_fam"/>
    <property type="match status" value="1"/>
</dbReference>
<keyword evidence="5" id="KW-1003">Cell membrane</keyword>
<keyword evidence="10" id="KW-0418">Kinase</keyword>
<dbReference type="GO" id="GO:0005524">
    <property type="term" value="F:ATP binding"/>
    <property type="evidence" value="ECO:0007669"/>
    <property type="project" value="UniProtKB-KW"/>
</dbReference>
<dbReference type="PANTHER" id="PTHR32309:SF13">
    <property type="entry name" value="FERRIC ENTEROBACTIN TRANSPORT PROTEIN FEPE"/>
    <property type="match status" value="1"/>
</dbReference>
<dbReference type="STRING" id="216432.CA2559_10723"/>
<evidence type="ECO:0000256" key="1">
    <source>
        <dbReference type="ARBA" id="ARBA00004429"/>
    </source>
</evidence>
<dbReference type="PANTHER" id="PTHR32309">
    <property type="entry name" value="TYROSINE-PROTEIN KINASE"/>
    <property type="match status" value="1"/>
</dbReference>
<keyword evidence="14" id="KW-0829">Tyrosine-protein kinase</keyword>
<keyword evidence="8 16" id="KW-0812">Transmembrane</keyword>
<evidence type="ECO:0000256" key="12">
    <source>
        <dbReference type="ARBA" id="ARBA00022989"/>
    </source>
</evidence>
<evidence type="ECO:0000256" key="5">
    <source>
        <dbReference type="ARBA" id="ARBA00022475"/>
    </source>
</evidence>
<keyword evidence="6" id="KW-0997">Cell inner membrane</keyword>
<keyword evidence="13 16" id="KW-0472">Membrane</keyword>
<accession>A3U9L7</accession>
<protein>
    <recommendedName>
        <fullName evidence="4">non-specific protein-tyrosine kinase</fullName>
        <ecNumber evidence="4">2.7.10.2</ecNumber>
    </recommendedName>
</protein>
<evidence type="ECO:0000256" key="11">
    <source>
        <dbReference type="ARBA" id="ARBA00022840"/>
    </source>
</evidence>
<dbReference type="GO" id="GO:0004715">
    <property type="term" value="F:non-membrane spanning protein tyrosine kinase activity"/>
    <property type="evidence" value="ECO:0007669"/>
    <property type="project" value="UniProtKB-EC"/>
</dbReference>
<evidence type="ECO:0000256" key="7">
    <source>
        <dbReference type="ARBA" id="ARBA00022679"/>
    </source>
</evidence>
<proteinExistence type="inferred from homology"/>
<dbReference type="EMBL" id="CP002046">
    <property type="protein sequence ID" value="EAP86503.1"/>
    <property type="molecule type" value="Genomic_DNA"/>
</dbReference>
<evidence type="ECO:0000256" key="9">
    <source>
        <dbReference type="ARBA" id="ARBA00022741"/>
    </source>
</evidence>
<feature type="domain" description="Tyrosine-protein kinase G-rich" evidence="19">
    <location>
        <begin position="447"/>
        <end position="519"/>
    </location>
</feature>
<dbReference type="InterPro" id="IPR005702">
    <property type="entry name" value="Wzc-like_C"/>
</dbReference>
<dbReference type="OrthoDB" id="9794577at2"/>
<gene>
    <name evidence="20" type="ordered locus">CA2559_10723</name>
</gene>
<evidence type="ECO:0000256" key="13">
    <source>
        <dbReference type="ARBA" id="ARBA00023136"/>
    </source>
</evidence>
<feature type="transmembrane region" description="Helical" evidence="16">
    <location>
        <begin position="498"/>
        <end position="517"/>
    </location>
</feature>
<keyword evidence="21" id="KW-1185">Reference proteome</keyword>
<dbReference type="AlphaFoldDB" id="A3U9L7"/>
<dbReference type="HOGENOM" id="CLU_009912_6_0_10"/>
<evidence type="ECO:0000256" key="8">
    <source>
        <dbReference type="ARBA" id="ARBA00022692"/>
    </source>
</evidence>
<comment type="similarity">
    <text evidence="3">Belongs to the etk/wzc family.</text>
</comment>
<dbReference type="Pfam" id="PF02706">
    <property type="entry name" value="Wzz"/>
    <property type="match status" value="1"/>
</dbReference>
<dbReference type="InterPro" id="IPR027417">
    <property type="entry name" value="P-loop_NTPase"/>
</dbReference>
<dbReference type="InterPro" id="IPR032807">
    <property type="entry name" value="GNVR"/>
</dbReference>
<dbReference type="FunFam" id="3.40.50.300:FF:000527">
    <property type="entry name" value="Tyrosine-protein kinase etk"/>
    <property type="match status" value="1"/>
</dbReference>
<keyword evidence="7" id="KW-0808">Transferase</keyword>
<evidence type="ECO:0000256" key="14">
    <source>
        <dbReference type="ARBA" id="ARBA00023137"/>
    </source>
</evidence>
<dbReference type="Pfam" id="PF13807">
    <property type="entry name" value="GNVR"/>
    <property type="match status" value="1"/>
</dbReference>
<name>A3U9L7_CROAH</name>
<comment type="similarity">
    <text evidence="2">Belongs to the CpsD/CapB family.</text>
</comment>
<feature type="domain" description="AAA" evidence="18">
    <location>
        <begin position="588"/>
        <end position="718"/>
    </location>
</feature>
<dbReference type="eggNOG" id="COG0489">
    <property type="taxonomic scope" value="Bacteria"/>
</dbReference>
<evidence type="ECO:0000256" key="4">
    <source>
        <dbReference type="ARBA" id="ARBA00011903"/>
    </source>
</evidence>
<dbReference type="GeneID" id="89453880"/>
<evidence type="ECO:0000256" key="10">
    <source>
        <dbReference type="ARBA" id="ARBA00022777"/>
    </source>
</evidence>
<reference evidence="20 21" key="1">
    <citation type="journal article" date="2010" name="J. Bacteriol.">
        <title>The complete genome sequence of Croceibacter atlanticus HTCC2559T.</title>
        <authorList>
            <person name="Oh H.M."/>
            <person name="Kang I."/>
            <person name="Ferriera S."/>
            <person name="Giovannoni S.J."/>
            <person name="Cho J.C."/>
        </authorList>
    </citation>
    <scope>NUCLEOTIDE SEQUENCE [LARGE SCALE GENOMIC DNA]</scope>
    <source>
        <strain evidence="21">ATCC BAA-628 / HTCC2559 / KCTC 12090</strain>
    </source>
</reference>
<dbReference type="CDD" id="cd05387">
    <property type="entry name" value="BY-kinase"/>
    <property type="match status" value="1"/>
</dbReference>
<evidence type="ECO:0000256" key="15">
    <source>
        <dbReference type="ARBA" id="ARBA00051245"/>
    </source>
</evidence>
<comment type="subcellular location">
    <subcellularLocation>
        <location evidence="1">Cell inner membrane</location>
        <topology evidence="1">Multi-pass membrane protein</topology>
    </subcellularLocation>
</comment>
<dbReference type="RefSeq" id="WP_013187886.1">
    <property type="nucleotide sequence ID" value="NC_014230.1"/>
</dbReference>
<evidence type="ECO:0000256" key="16">
    <source>
        <dbReference type="SAM" id="Phobius"/>
    </source>
</evidence>
<evidence type="ECO:0000259" key="18">
    <source>
        <dbReference type="Pfam" id="PF13614"/>
    </source>
</evidence>
<feature type="transmembrane region" description="Helical" evidence="16">
    <location>
        <begin position="28"/>
        <end position="46"/>
    </location>
</feature>
<dbReference type="InterPro" id="IPR050445">
    <property type="entry name" value="Bact_polysacc_biosynth/exp"/>
</dbReference>
<evidence type="ECO:0000256" key="6">
    <source>
        <dbReference type="ARBA" id="ARBA00022519"/>
    </source>
</evidence>
<dbReference type="GO" id="GO:0042802">
    <property type="term" value="F:identical protein binding"/>
    <property type="evidence" value="ECO:0007669"/>
    <property type="project" value="UniProtKB-ARBA"/>
</dbReference>
<dbReference type="InterPro" id="IPR003856">
    <property type="entry name" value="LPS_length_determ_N"/>
</dbReference>
<feature type="domain" description="Polysaccharide chain length determinant N-terminal" evidence="17">
    <location>
        <begin position="27"/>
        <end position="107"/>
    </location>
</feature>
<keyword evidence="11" id="KW-0067">ATP-binding</keyword>
<dbReference type="Gene3D" id="3.40.50.300">
    <property type="entry name" value="P-loop containing nucleotide triphosphate hydrolases"/>
    <property type="match status" value="1"/>
</dbReference>
<evidence type="ECO:0000313" key="20">
    <source>
        <dbReference type="EMBL" id="EAP86503.1"/>
    </source>
</evidence>
<dbReference type="eggNOG" id="COG3206">
    <property type="taxonomic scope" value="Bacteria"/>
</dbReference>